<dbReference type="InterPro" id="IPR011528">
    <property type="entry name" value="NERD"/>
</dbReference>
<evidence type="ECO:0000313" key="2">
    <source>
        <dbReference type="EMBL" id="MBE1553250.1"/>
    </source>
</evidence>
<dbReference type="RefSeq" id="WP_192597064.1">
    <property type="nucleotide sequence ID" value="NZ_JADBEL010000001.1"/>
</dbReference>
<accession>A0A927MET3</accession>
<keyword evidence="3" id="KW-1185">Reference proteome</keyword>
<dbReference type="PROSITE" id="PS50965">
    <property type="entry name" value="NERD"/>
    <property type="match status" value="1"/>
</dbReference>
<protein>
    <recommendedName>
        <fullName evidence="1">NERD domain-containing protein</fullName>
    </recommendedName>
</protein>
<organism evidence="2 3">
    <name type="scientific">Sporosarcina limicola</name>
    <dbReference type="NCBI Taxonomy" id="34101"/>
    <lineage>
        <taxon>Bacteria</taxon>
        <taxon>Bacillati</taxon>
        <taxon>Bacillota</taxon>
        <taxon>Bacilli</taxon>
        <taxon>Bacillales</taxon>
        <taxon>Caryophanaceae</taxon>
        <taxon>Sporosarcina</taxon>
    </lineage>
</organism>
<evidence type="ECO:0000313" key="3">
    <source>
        <dbReference type="Proteomes" id="UP000658225"/>
    </source>
</evidence>
<gene>
    <name evidence="2" type="ORF">H4683_000319</name>
</gene>
<feature type="domain" description="NERD" evidence="1">
    <location>
        <begin position="41"/>
        <end position="158"/>
    </location>
</feature>
<reference evidence="2" key="1">
    <citation type="submission" date="2020-10" db="EMBL/GenBank/DDBJ databases">
        <title>Genomic Encyclopedia of Type Strains, Phase IV (KMG-IV): sequencing the most valuable type-strain genomes for metagenomic binning, comparative biology and taxonomic classification.</title>
        <authorList>
            <person name="Goeker M."/>
        </authorList>
    </citation>
    <scope>NUCLEOTIDE SEQUENCE</scope>
    <source>
        <strain evidence="2">DSM 13886</strain>
    </source>
</reference>
<dbReference type="Proteomes" id="UP000658225">
    <property type="component" value="Unassembled WGS sequence"/>
</dbReference>
<proteinExistence type="predicted"/>
<name>A0A927MET3_9BACL</name>
<dbReference type="Pfam" id="PF08378">
    <property type="entry name" value="NERD"/>
    <property type="match status" value="1"/>
</dbReference>
<evidence type="ECO:0000259" key="1">
    <source>
        <dbReference type="PROSITE" id="PS50965"/>
    </source>
</evidence>
<dbReference type="EMBL" id="JADBEL010000001">
    <property type="protein sequence ID" value="MBE1553250.1"/>
    <property type="molecule type" value="Genomic_DNA"/>
</dbReference>
<dbReference type="AlphaFoldDB" id="A0A927MET3"/>
<sequence length="327" mass="37882">MIIKNKSLSYKRIGLEALIRRLPESHSRLKEVERGLRIVRAGENGEKILTNVFQKYRFQNEHYILHDLNLKSTGLFQIDTLFLSRHGAVILEMKNIAGRISFPEKQNQLVRTLENGQVDAFECPSIQLERNMMLLEDWFHTRHLSIPISGAVVFPKPQQQFENIRGHMKILFPLEIPVYLRKIEATPPTLDATTLQSVAKNLANAHQEYNPFPICKTYNIDAAQLITGVRCEVCDLHGMQPIFKGWVCAGCKQVSREAHLQAFLEYFMLINCTMTNRECREFLHLSNTNKTTRLMKQMNALPQGKNKGRVYEMRLQEIAQLYTQLQK</sequence>
<comment type="caution">
    <text evidence="2">The sequence shown here is derived from an EMBL/GenBank/DDBJ whole genome shotgun (WGS) entry which is preliminary data.</text>
</comment>